<dbReference type="PANTHER" id="PTHR21385">
    <property type="entry name" value="ZINC FINGER PROTEIN-RELATED"/>
    <property type="match status" value="1"/>
</dbReference>
<keyword evidence="3" id="KW-0732">Signal</keyword>
<feature type="chain" id="PRO_5044840079" description="C2H2-type domain-containing protein" evidence="3">
    <location>
        <begin position="26"/>
        <end position="283"/>
    </location>
</feature>
<dbReference type="InterPro" id="IPR013087">
    <property type="entry name" value="Znf_C2H2_type"/>
</dbReference>
<gene>
    <name evidence="5" type="ORF">R1flu_009447</name>
</gene>
<organism evidence="5 6">
    <name type="scientific">Riccia fluitans</name>
    <dbReference type="NCBI Taxonomy" id="41844"/>
    <lineage>
        <taxon>Eukaryota</taxon>
        <taxon>Viridiplantae</taxon>
        <taxon>Streptophyta</taxon>
        <taxon>Embryophyta</taxon>
        <taxon>Marchantiophyta</taxon>
        <taxon>Marchantiopsida</taxon>
        <taxon>Marchantiidae</taxon>
        <taxon>Marchantiales</taxon>
        <taxon>Ricciaceae</taxon>
        <taxon>Riccia</taxon>
    </lineage>
</organism>
<protein>
    <recommendedName>
        <fullName evidence="4">C2H2-type domain-containing protein</fullName>
    </recommendedName>
</protein>
<comment type="caution">
    <text evidence="5">The sequence shown here is derived from an EMBL/GenBank/DDBJ whole genome shotgun (WGS) entry which is preliminary data.</text>
</comment>
<dbReference type="SMART" id="SM00355">
    <property type="entry name" value="ZnF_C2H2"/>
    <property type="match status" value="1"/>
</dbReference>
<dbReference type="PROSITE" id="PS50157">
    <property type="entry name" value="ZINC_FINGER_C2H2_2"/>
    <property type="match status" value="1"/>
</dbReference>
<dbReference type="AlphaFoldDB" id="A0ABD1Z2D1"/>
<keyword evidence="1" id="KW-0863">Zinc-finger</keyword>
<dbReference type="PANTHER" id="PTHR21385:SF0">
    <property type="entry name" value="RE51073P"/>
    <property type="match status" value="1"/>
</dbReference>
<evidence type="ECO:0000259" key="4">
    <source>
        <dbReference type="PROSITE" id="PS50157"/>
    </source>
</evidence>
<dbReference type="Gene3D" id="3.30.160.60">
    <property type="entry name" value="Classic Zinc Finger"/>
    <property type="match status" value="1"/>
</dbReference>
<evidence type="ECO:0000256" key="1">
    <source>
        <dbReference type="PROSITE-ProRule" id="PRU00042"/>
    </source>
</evidence>
<accession>A0ABD1Z2D1</accession>
<keyword evidence="1" id="KW-0862">Zinc</keyword>
<dbReference type="Proteomes" id="UP001605036">
    <property type="component" value="Unassembled WGS sequence"/>
</dbReference>
<evidence type="ECO:0000313" key="5">
    <source>
        <dbReference type="EMBL" id="KAL2641860.1"/>
    </source>
</evidence>
<keyword evidence="2" id="KW-0472">Membrane</keyword>
<evidence type="ECO:0000313" key="6">
    <source>
        <dbReference type="Proteomes" id="UP001605036"/>
    </source>
</evidence>
<proteinExistence type="predicted"/>
<keyword evidence="1" id="KW-0479">Metal-binding</keyword>
<feature type="domain" description="C2H2-type" evidence="4">
    <location>
        <begin position="110"/>
        <end position="134"/>
    </location>
</feature>
<dbReference type="GO" id="GO:0008270">
    <property type="term" value="F:zinc ion binding"/>
    <property type="evidence" value="ECO:0007669"/>
    <property type="project" value="UniProtKB-KW"/>
</dbReference>
<feature type="transmembrane region" description="Helical" evidence="2">
    <location>
        <begin position="233"/>
        <end position="255"/>
    </location>
</feature>
<reference evidence="5 6" key="1">
    <citation type="submission" date="2024-09" db="EMBL/GenBank/DDBJ databases">
        <title>Chromosome-scale assembly of Riccia fluitans.</title>
        <authorList>
            <person name="Paukszto L."/>
            <person name="Sawicki J."/>
            <person name="Karawczyk K."/>
            <person name="Piernik-Szablinska J."/>
            <person name="Szczecinska M."/>
            <person name="Mazdziarz M."/>
        </authorList>
    </citation>
    <scope>NUCLEOTIDE SEQUENCE [LARGE SCALE GENOMIC DNA]</scope>
    <source>
        <strain evidence="5">Rf_01</strain>
        <tissue evidence="5">Aerial parts of the thallus</tissue>
    </source>
</reference>
<keyword evidence="6" id="KW-1185">Reference proteome</keyword>
<dbReference type="EMBL" id="JBHFFA010000002">
    <property type="protein sequence ID" value="KAL2641860.1"/>
    <property type="molecule type" value="Genomic_DNA"/>
</dbReference>
<feature type="signal peptide" evidence="3">
    <location>
        <begin position="1"/>
        <end position="25"/>
    </location>
</feature>
<name>A0ABD1Z2D1_9MARC</name>
<dbReference type="PROSITE" id="PS00028">
    <property type="entry name" value="ZINC_FINGER_C2H2_1"/>
    <property type="match status" value="1"/>
</dbReference>
<keyword evidence="2" id="KW-0812">Transmembrane</keyword>
<evidence type="ECO:0000256" key="3">
    <source>
        <dbReference type="SAM" id="SignalP"/>
    </source>
</evidence>
<evidence type="ECO:0000256" key="2">
    <source>
        <dbReference type="SAM" id="Phobius"/>
    </source>
</evidence>
<sequence length="283" mass="32624">MAASRNHRNRRSIKLLLFFTFAVQATFCSSAVLERQQAYDGRKMESDSLEGKVHCSRSRSRTASKIIEEYLVPFVKQKGYNMSSACRLNHENDMFKEQELKKDMIRPSQWRCDYCKKTFRSEEYLDNHMDNRHSDLLDLSANRCLADVCGAIHCDHVANEGKAAAKKRCSRAAVIKNKHLCESLANSCFPPEEGGVALQLNEFFLRQFCDSHTCDGKPKHFPRGSGVRKNKSLYMALCLFTITLLLIFYLAVYLYKRDMNINATSLKRLKQHPILKAQKSKKY</sequence>
<keyword evidence="2" id="KW-1133">Transmembrane helix</keyword>